<dbReference type="SUPFAM" id="SSF53474">
    <property type="entry name" value="alpha/beta-Hydrolases"/>
    <property type="match status" value="1"/>
</dbReference>
<dbReference type="InterPro" id="IPR022742">
    <property type="entry name" value="Hydrolase_4"/>
</dbReference>
<proteinExistence type="predicted"/>
<feature type="domain" description="Serine aminopeptidase S33" evidence="1">
    <location>
        <begin position="132"/>
        <end position="320"/>
    </location>
</feature>
<dbReference type="Proteomes" id="UP000266196">
    <property type="component" value="Unassembled WGS sequence"/>
</dbReference>
<dbReference type="Proteomes" id="UP000266239">
    <property type="component" value="Unassembled WGS sequence"/>
</dbReference>
<name>A0A397A8A6_APHAT</name>
<sequence>MMGIVLSVRKRIHSTLVMLQQRHVSFSQGKAIVTNARQQHLHCCSYVPKDPLAVVVFLPGLDESCLRYEGLFKYLAAQQIAVFALEESPLASTAAAGASESTAMYRHPNPEVNFQKQASNMSLFPAPNACGVTQYVDDVHQFALGVAQRMGDHQVDYFLCGVYYGGVMAAHTGILSEFPWKGIIVTAPDLIPPVGIMASITTTISSQWRSFLPTTRPTFASFRDRLLPRSKDHMGNDFTDTTERTFTEEENKSEVSDPTDEAFKELDFTKHSLHVPLLLLNGKLDSRKPTVDIHNFFLGLTCAKKDLLDFKELYHSMGQEQGNADVNQAILTWIHSFQANWI</sequence>
<evidence type="ECO:0000313" key="11">
    <source>
        <dbReference type="Proteomes" id="UP000266239"/>
    </source>
</evidence>
<dbReference type="EMBL" id="QUTB01004927">
    <property type="protein sequence ID" value="RHY58774.1"/>
    <property type="molecule type" value="Genomic_DNA"/>
</dbReference>
<dbReference type="EMBL" id="QUTF01023247">
    <property type="protein sequence ID" value="RHY87443.1"/>
    <property type="molecule type" value="Genomic_DNA"/>
</dbReference>
<evidence type="ECO:0000313" key="8">
    <source>
        <dbReference type="Proteomes" id="UP000265427"/>
    </source>
</evidence>
<dbReference type="InterPro" id="IPR051044">
    <property type="entry name" value="MAG_DAG_Lipase"/>
</dbReference>
<dbReference type="Proteomes" id="UP000265716">
    <property type="component" value="Unassembled WGS sequence"/>
</dbReference>
<evidence type="ECO:0000313" key="12">
    <source>
        <dbReference type="Proteomes" id="UP000283543"/>
    </source>
</evidence>
<evidence type="ECO:0000313" key="9">
    <source>
        <dbReference type="Proteomes" id="UP000265716"/>
    </source>
</evidence>
<dbReference type="EMBL" id="QUTC01005748">
    <property type="protein sequence ID" value="RHY56029.1"/>
    <property type="molecule type" value="Genomic_DNA"/>
</dbReference>
<dbReference type="Pfam" id="PF12146">
    <property type="entry name" value="Hydrolase_4"/>
    <property type="match status" value="1"/>
</dbReference>
<dbReference type="EMBL" id="QUTE01018788">
    <property type="protein sequence ID" value="RHY88803.1"/>
    <property type="molecule type" value="Genomic_DNA"/>
</dbReference>
<protein>
    <recommendedName>
        <fullName evidence="1">Serine aminopeptidase S33 domain-containing protein</fullName>
    </recommendedName>
</protein>
<dbReference type="AlphaFoldDB" id="A0A397A8A6"/>
<gene>
    <name evidence="3" type="ORF">DYB25_000837</name>
    <name evidence="6" type="ORF">DYB26_005162</name>
    <name evidence="7" type="ORF">DYB31_000517</name>
    <name evidence="5" type="ORF">DYB34_000764</name>
    <name evidence="2" type="ORF">DYB36_007944</name>
    <name evidence="4" type="ORF">DYB38_000276</name>
</gene>
<organism evidence="2 8">
    <name type="scientific">Aphanomyces astaci</name>
    <name type="common">Crayfish plague agent</name>
    <dbReference type="NCBI Taxonomy" id="112090"/>
    <lineage>
        <taxon>Eukaryota</taxon>
        <taxon>Sar</taxon>
        <taxon>Stramenopiles</taxon>
        <taxon>Oomycota</taxon>
        <taxon>Saprolegniomycetes</taxon>
        <taxon>Saprolegniales</taxon>
        <taxon>Verrucalvaceae</taxon>
        <taxon>Aphanomyces</taxon>
    </lineage>
</organism>
<dbReference type="Gene3D" id="3.40.50.1820">
    <property type="entry name" value="alpha/beta hydrolase"/>
    <property type="match status" value="1"/>
</dbReference>
<dbReference type="EMBL" id="QUSZ01007675">
    <property type="protein sequence ID" value="RHY01877.1"/>
    <property type="molecule type" value="Genomic_DNA"/>
</dbReference>
<evidence type="ECO:0000313" key="13">
    <source>
        <dbReference type="Proteomes" id="UP000286510"/>
    </source>
</evidence>
<dbReference type="InterPro" id="IPR029058">
    <property type="entry name" value="AB_hydrolase_fold"/>
</dbReference>
<evidence type="ECO:0000313" key="3">
    <source>
        <dbReference type="EMBL" id="RHY20280.1"/>
    </source>
</evidence>
<dbReference type="Proteomes" id="UP000286510">
    <property type="component" value="Unassembled WGS sequence"/>
</dbReference>
<evidence type="ECO:0000259" key="1">
    <source>
        <dbReference type="Pfam" id="PF12146"/>
    </source>
</evidence>
<dbReference type="Proteomes" id="UP000283543">
    <property type="component" value="Unassembled WGS sequence"/>
</dbReference>
<evidence type="ECO:0000313" key="7">
    <source>
        <dbReference type="EMBL" id="RHY88803.1"/>
    </source>
</evidence>
<dbReference type="Proteomes" id="UP000265427">
    <property type="component" value="Unassembled WGS sequence"/>
</dbReference>
<evidence type="ECO:0000313" key="10">
    <source>
        <dbReference type="Proteomes" id="UP000266196"/>
    </source>
</evidence>
<dbReference type="PANTHER" id="PTHR11614">
    <property type="entry name" value="PHOSPHOLIPASE-RELATED"/>
    <property type="match status" value="1"/>
</dbReference>
<accession>A0A397A8A6</accession>
<comment type="caution">
    <text evidence="2">The sequence shown here is derived from an EMBL/GenBank/DDBJ whole genome shotgun (WGS) entry which is preliminary data.</text>
</comment>
<evidence type="ECO:0000313" key="4">
    <source>
        <dbReference type="EMBL" id="RHY56029.1"/>
    </source>
</evidence>
<evidence type="ECO:0000313" key="5">
    <source>
        <dbReference type="EMBL" id="RHY58774.1"/>
    </source>
</evidence>
<evidence type="ECO:0000313" key="6">
    <source>
        <dbReference type="EMBL" id="RHY87443.1"/>
    </source>
</evidence>
<reference evidence="8 9" key="1">
    <citation type="submission" date="2018-08" db="EMBL/GenBank/DDBJ databases">
        <title>Aphanomyces genome sequencing and annotation.</title>
        <authorList>
            <person name="Minardi D."/>
            <person name="Oidtmann B."/>
            <person name="Van Der Giezen M."/>
            <person name="Studholme D.J."/>
        </authorList>
    </citation>
    <scope>NUCLEOTIDE SEQUENCE [LARGE SCALE GENOMIC DNA]</scope>
    <source>
        <strain evidence="7 10">197901</strain>
        <strain evidence="6 13">FDL457</strain>
        <strain evidence="2 8">Kv</strain>
        <strain evidence="4 9">SA</strain>
        <strain evidence="5 12">Si</strain>
        <strain evidence="3 11">Yx</strain>
    </source>
</reference>
<dbReference type="EMBL" id="QUTA01004304">
    <property type="protein sequence ID" value="RHY20280.1"/>
    <property type="molecule type" value="Genomic_DNA"/>
</dbReference>
<evidence type="ECO:0000313" key="2">
    <source>
        <dbReference type="EMBL" id="RHY01877.1"/>
    </source>
</evidence>